<evidence type="ECO:0000313" key="1">
    <source>
        <dbReference type="EMBL" id="EPS98467.1"/>
    </source>
</evidence>
<keyword evidence="2" id="KW-1185">Reference proteome</keyword>
<evidence type="ECO:0008006" key="3">
    <source>
        <dbReference type="Google" id="ProtNLM"/>
    </source>
</evidence>
<sequence>CPWGHHGDRCGSNIAVAGLGRHIASVHEKFTYCYCTHCGAEVSRSDARLRHMRRDCP</sequence>
<dbReference type="InParanoid" id="S8E101"/>
<name>S8E101_FOMSC</name>
<gene>
    <name evidence="1" type="ORF">FOMPIDRAFT_1101806</name>
</gene>
<organism evidence="1 2">
    <name type="scientific">Fomitopsis schrenkii</name>
    <name type="common">Brown rot fungus</name>
    <dbReference type="NCBI Taxonomy" id="2126942"/>
    <lineage>
        <taxon>Eukaryota</taxon>
        <taxon>Fungi</taxon>
        <taxon>Dikarya</taxon>
        <taxon>Basidiomycota</taxon>
        <taxon>Agaricomycotina</taxon>
        <taxon>Agaricomycetes</taxon>
        <taxon>Polyporales</taxon>
        <taxon>Fomitopsis</taxon>
    </lineage>
</organism>
<dbReference type="EMBL" id="KE504165">
    <property type="protein sequence ID" value="EPS98467.1"/>
    <property type="molecule type" value="Genomic_DNA"/>
</dbReference>
<feature type="non-terminal residue" evidence="1">
    <location>
        <position position="1"/>
    </location>
</feature>
<protein>
    <recommendedName>
        <fullName evidence="3">C2H2-type domain-containing protein</fullName>
    </recommendedName>
</protein>
<dbReference type="HOGENOM" id="CLU_3001963_0_0_1"/>
<proteinExistence type="predicted"/>
<feature type="non-terminal residue" evidence="1">
    <location>
        <position position="57"/>
    </location>
</feature>
<dbReference type="OrthoDB" id="2794896at2759"/>
<dbReference type="Proteomes" id="UP000015241">
    <property type="component" value="Unassembled WGS sequence"/>
</dbReference>
<accession>S8E101</accession>
<dbReference type="AlphaFoldDB" id="S8E101"/>
<evidence type="ECO:0000313" key="2">
    <source>
        <dbReference type="Proteomes" id="UP000015241"/>
    </source>
</evidence>
<reference evidence="1 2" key="1">
    <citation type="journal article" date="2012" name="Science">
        <title>The Paleozoic origin of enzymatic lignin decomposition reconstructed from 31 fungal genomes.</title>
        <authorList>
            <person name="Floudas D."/>
            <person name="Binder M."/>
            <person name="Riley R."/>
            <person name="Barry K."/>
            <person name="Blanchette R.A."/>
            <person name="Henrissat B."/>
            <person name="Martinez A.T."/>
            <person name="Otillar R."/>
            <person name="Spatafora J.W."/>
            <person name="Yadav J.S."/>
            <person name="Aerts A."/>
            <person name="Benoit I."/>
            <person name="Boyd A."/>
            <person name="Carlson A."/>
            <person name="Copeland A."/>
            <person name="Coutinho P.M."/>
            <person name="de Vries R.P."/>
            <person name="Ferreira P."/>
            <person name="Findley K."/>
            <person name="Foster B."/>
            <person name="Gaskell J."/>
            <person name="Glotzer D."/>
            <person name="Gorecki P."/>
            <person name="Heitman J."/>
            <person name="Hesse C."/>
            <person name="Hori C."/>
            <person name="Igarashi K."/>
            <person name="Jurgens J.A."/>
            <person name="Kallen N."/>
            <person name="Kersten P."/>
            <person name="Kohler A."/>
            <person name="Kuees U."/>
            <person name="Kumar T.K.A."/>
            <person name="Kuo A."/>
            <person name="LaButti K."/>
            <person name="Larrondo L.F."/>
            <person name="Lindquist E."/>
            <person name="Ling A."/>
            <person name="Lombard V."/>
            <person name="Lucas S."/>
            <person name="Lundell T."/>
            <person name="Martin R."/>
            <person name="McLaughlin D.J."/>
            <person name="Morgenstern I."/>
            <person name="Morin E."/>
            <person name="Murat C."/>
            <person name="Nagy L.G."/>
            <person name="Nolan M."/>
            <person name="Ohm R.A."/>
            <person name="Patyshakuliyeva A."/>
            <person name="Rokas A."/>
            <person name="Ruiz-Duenas F.J."/>
            <person name="Sabat G."/>
            <person name="Salamov A."/>
            <person name="Samejima M."/>
            <person name="Schmutz J."/>
            <person name="Slot J.C."/>
            <person name="St John F."/>
            <person name="Stenlid J."/>
            <person name="Sun H."/>
            <person name="Sun S."/>
            <person name="Syed K."/>
            <person name="Tsang A."/>
            <person name="Wiebenga A."/>
            <person name="Young D."/>
            <person name="Pisabarro A."/>
            <person name="Eastwood D.C."/>
            <person name="Martin F."/>
            <person name="Cullen D."/>
            <person name="Grigoriev I.V."/>
            <person name="Hibbett D.S."/>
        </authorList>
    </citation>
    <scope>NUCLEOTIDE SEQUENCE</scope>
    <source>
        <strain evidence="2">FP-58527</strain>
    </source>
</reference>